<evidence type="ECO:0000256" key="5">
    <source>
        <dbReference type="ARBA" id="ARBA00022801"/>
    </source>
</evidence>
<dbReference type="SUPFAM" id="SSF51445">
    <property type="entry name" value="(Trans)glycosidases"/>
    <property type="match status" value="1"/>
</dbReference>
<feature type="active site" description="Proton donor" evidence="6">
    <location>
        <position position="5"/>
    </location>
</feature>
<dbReference type="InterPro" id="IPR017853">
    <property type="entry name" value="GH"/>
</dbReference>
<dbReference type="GO" id="GO:0016020">
    <property type="term" value="C:membrane"/>
    <property type="evidence" value="ECO:0007669"/>
    <property type="project" value="TreeGrafter"/>
</dbReference>
<dbReference type="Pfam" id="PF00728">
    <property type="entry name" value="Glyco_hydro_20"/>
    <property type="match status" value="1"/>
</dbReference>
<evidence type="ECO:0000259" key="7">
    <source>
        <dbReference type="Pfam" id="PF00728"/>
    </source>
</evidence>
<name>D9CI38_9FUNG</name>
<accession>D9CI38</accession>
<dbReference type="AlphaFoldDB" id="D9CI38"/>
<dbReference type="Gene3D" id="3.20.20.80">
    <property type="entry name" value="Glycosidases"/>
    <property type="match status" value="1"/>
</dbReference>
<evidence type="ECO:0000256" key="3">
    <source>
        <dbReference type="ARBA" id="ARBA00012663"/>
    </source>
</evidence>
<dbReference type="InterPro" id="IPR015883">
    <property type="entry name" value="Glyco_hydro_20_cat"/>
</dbReference>
<feature type="non-terminal residue" evidence="8">
    <location>
        <position position="101"/>
    </location>
</feature>
<feature type="domain" description="Glycoside hydrolase family 20 catalytic" evidence="7">
    <location>
        <begin position="1"/>
        <end position="101"/>
    </location>
</feature>
<dbReference type="InterPro" id="IPR025705">
    <property type="entry name" value="Beta_hexosaminidase_sua/sub"/>
</dbReference>
<reference evidence="8" key="1">
    <citation type="journal article" date="2010" name="PLoS ONE">
        <title>Fungi unearthed: transcripts encoding lignocellulolytic and chitinolytic enzymes in forest soil.</title>
        <authorList>
            <person name="Kellner H."/>
            <person name="Vandenbol M."/>
        </authorList>
    </citation>
    <scope>NUCLEOTIDE SEQUENCE</scope>
</reference>
<evidence type="ECO:0000256" key="6">
    <source>
        <dbReference type="PIRSR" id="PIRSR625705-1"/>
    </source>
</evidence>
<evidence type="ECO:0000256" key="4">
    <source>
        <dbReference type="ARBA" id="ARBA00022729"/>
    </source>
</evidence>
<feature type="non-terminal residue" evidence="8">
    <location>
        <position position="1"/>
    </location>
</feature>
<keyword evidence="4" id="KW-0732">Signal</keyword>
<dbReference type="EMBL" id="GU734443">
    <property type="protein sequence ID" value="ADJ38224.1"/>
    <property type="molecule type" value="mRNA"/>
</dbReference>
<dbReference type="GO" id="GO:0030203">
    <property type="term" value="P:glycosaminoglycan metabolic process"/>
    <property type="evidence" value="ECO:0007669"/>
    <property type="project" value="TreeGrafter"/>
</dbReference>
<dbReference type="PANTHER" id="PTHR22600:SF26">
    <property type="entry name" value="BETA-N-ACETYLHEXOSAMINIDASE"/>
    <property type="match status" value="1"/>
</dbReference>
<evidence type="ECO:0000256" key="2">
    <source>
        <dbReference type="ARBA" id="ARBA00006285"/>
    </source>
</evidence>
<comment type="similarity">
    <text evidence="2">Belongs to the glycosyl hydrolase 20 family.</text>
</comment>
<organism evidence="8">
    <name type="scientific">uncultured fungus</name>
    <dbReference type="NCBI Taxonomy" id="175245"/>
    <lineage>
        <taxon>Eukaryota</taxon>
        <taxon>Fungi</taxon>
        <taxon>environmental samples</taxon>
    </lineage>
</organism>
<evidence type="ECO:0000313" key="8">
    <source>
        <dbReference type="EMBL" id="ADJ38224.1"/>
    </source>
</evidence>
<sequence length="101" mass="11360">TGGDEINTACWELSPDVVKYVKKKGLSSVMDVWFEYTNNLLSFIKKNTKKRAIIWEDAISGGGTFPKDTIVQQWVAPVGNYTSQGFDVIVSSYDYFYLDCG</sequence>
<dbReference type="GO" id="GO:0005975">
    <property type="term" value="P:carbohydrate metabolic process"/>
    <property type="evidence" value="ECO:0007669"/>
    <property type="project" value="InterPro"/>
</dbReference>
<protein>
    <recommendedName>
        <fullName evidence="3">beta-N-acetylhexosaminidase</fullName>
        <ecNumber evidence="3">3.2.1.52</ecNumber>
    </recommendedName>
</protein>
<keyword evidence="5 8" id="KW-0378">Hydrolase</keyword>
<dbReference type="PANTHER" id="PTHR22600">
    <property type="entry name" value="BETA-HEXOSAMINIDASE"/>
    <property type="match status" value="1"/>
</dbReference>
<dbReference type="GO" id="GO:0004563">
    <property type="term" value="F:beta-N-acetylhexosaminidase activity"/>
    <property type="evidence" value="ECO:0007669"/>
    <property type="project" value="UniProtKB-EC"/>
</dbReference>
<proteinExistence type="evidence at transcript level"/>
<comment type="catalytic activity">
    <reaction evidence="1">
        <text>Hydrolysis of terminal non-reducing N-acetyl-D-hexosamine residues in N-acetyl-beta-D-hexosaminides.</text>
        <dbReference type="EC" id="3.2.1.52"/>
    </reaction>
</comment>
<evidence type="ECO:0000256" key="1">
    <source>
        <dbReference type="ARBA" id="ARBA00001231"/>
    </source>
</evidence>
<dbReference type="EC" id="3.2.1.52" evidence="3"/>